<gene>
    <name evidence="1" type="ORF">H0E84_09030</name>
</gene>
<organism evidence="1 2">
    <name type="scientific">Luteimonas salinisoli</name>
    <dbReference type="NCBI Taxonomy" id="2752307"/>
    <lineage>
        <taxon>Bacteria</taxon>
        <taxon>Pseudomonadati</taxon>
        <taxon>Pseudomonadota</taxon>
        <taxon>Gammaproteobacteria</taxon>
        <taxon>Lysobacterales</taxon>
        <taxon>Lysobacteraceae</taxon>
        <taxon>Luteimonas</taxon>
    </lineage>
</organism>
<keyword evidence="2" id="KW-1185">Reference proteome</keyword>
<proteinExistence type="predicted"/>
<accession>A0A853JD81</accession>
<sequence length="318" mass="35427">MKRILEVIVVAVIFLCATPRAAESFEGEGVGYPDYWRTPLNCGIYSEDARVRRLLADLAALSTNVYLSVVDERSCRSHPTGDNCAEFIPVEGWAMIGGSGESSRTGLVYRIYRRNLGPGGRSITVFSFRGTQFWSRDWMSNLYLRTAVPPPQHREAEAHLINWLTQHRPDWDLETGAGIDEEIYAVGHSLGGAVAQYIAYTFPLVTAVVFNPSPRTGYGAIPPEKFRNPPVCRIRESYEAVYTLAGGKVPIVEPNMHSCGFINQHRLRFPLLPSLVSAHSMYSMAESLACYAENSTPSERCEQILSEKHRAMPGVLCH</sequence>
<dbReference type="Proteomes" id="UP000578091">
    <property type="component" value="Unassembled WGS sequence"/>
</dbReference>
<reference evidence="1 2" key="1">
    <citation type="submission" date="2020-07" db="EMBL/GenBank/DDBJ databases">
        <title>Luteimonas sp. SJ-92.</title>
        <authorList>
            <person name="Huang X.-X."/>
            <person name="Xu L."/>
            <person name="Sun J.-Q."/>
        </authorList>
    </citation>
    <scope>NUCLEOTIDE SEQUENCE [LARGE SCALE GENOMIC DNA]</scope>
    <source>
        <strain evidence="1 2">SJ-92</strain>
    </source>
</reference>
<dbReference type="SUPFAM" id="SSF53474">
    <property type="entry name" value="alpha/beta-Hydrolases"/>
    <property type="match status" value="1"/>
</dbReference>
<dbReference type="AlphaFoldDB" id="A0A853JD81"/>
<name>A0A853JD81_9GAMM</name>
<evidence type="ECO:0000313" key="2">
    <source>
        <dbReference type="Proteomes" id="UP000578091"/>
    </source>
</evidence>
<dbReference type="Gene3D" id="3.40.50.1820">
    <property type="entry name" value="alpha/beta hydrolase"/>
    <property type="match status" value="1"/>
</dbReference>
<dbReference type="InterPro" id="IPR029058">
    <property type="entry name" value="AB_hydrolase_fold"/>
</dbReference>
<comment type="caution">
    <text evidence="1">The sequence shown here is derived from an EMBL/GenBank/DDBJ whole genome shotgun (WGS) entry which is preliminary data.</text>
</comment>
<protein>
    <submittedName>
        <fullName evidence="1">DUF2974 domain-containing protein</fullName>
    </submittedName>
</protein>
<dbReference type="EMBL" id="JACCKA010000055">
    <property type="protein sequence ID" value="NZA26528.1"/>
    <property type="molecule type" value="Genomic_DNA"/>
</dbReference>
<evidence type="ECO:0000313" key="1">
    <source>
        <dbReference type="EMBL" id="NZA26528.1"/>
    </source>
</evidence>